<evidence type="ECO:0000256" key="1">
    <source>
        <dbReference type="ARBA" id="ARBA00004141"/>
    </source>
</evidence>
<dbReference type="EMBL" id="JBHMBL010000040">
    <property type="protein sequence ID" value="MFB9644171.1"/>
    <property type="molecule type" value="Genomic_DNA"/>
</dbReference>
<comment type="subcellular location">
    <subcellularLocation>
        <location evidence="1">Membrane</location>
        <topology evidence="1">Multi-pass membrane protein</topology>
    </subcellularLocation>
</comment>
<keyword evidence="4 7" id="KW-1133">Transmembrane helix</keyword>
<feature type="non-terminal residue" evidence="8">
    <location>
        <position position="161"/>
    </location>
</feature>
<dbReference type="InterPro" id="IPR002033">
    <property type="entry name" value="TatC"/>
</dbReference>
<comment type="caution">
    <text evidence="8">The sequence shown here is derived from an EMBL/GenBank/DDBJ whole genome shotgun (WGS) entry which is preliminary data.</text>
</comment>
<reference evidence="8 9" key="1">
    <citation type="submission" date="2024-09" db="EMBL/GenBank/DDBJ databases">
        <authorList>
            <person name="Sun Q."/>
            <person name="Mori K."/>
        </authorList>
    </citation>
    <scope>NUCLEOTIDE SEQUENCE [LARGE SCALE GENOMIC DNA]</scope>
    <source>
        <strain evidence="8 9">JCM 14321</strain>
    </source>
</reference>
<dbReference type="Pfam" id="PF05711">
    <property type="entry name" value="TylF"/>
    <property type="match status" value="1"/>
</dbReference>
<evidence type="ECO:0000256" key="3">
    <source>
        <dbReference type="ARBA" id="ARBA00022927"/>
    </source>
</evidence>
<proteinExistence type="predicted"/>
<dbReference type="InterPro" id="IPR029063">
    <property type="entry name" value="SAM-dependent_MTases_sf"/>
</dbReference>
<evidence type="ECO:0000256" key="4">
    <source>
        <dbReference type="ARBA" id="ARBA00022989"/>
    </source>
</evidence>
<evidence type="ECO:0000313" key="8">
    <source>
        <dbReference type="EMBL" id="MFB9644171.1"/>
    </source>
</evidence>
<dbReference type="PANTHER" id="PTHR30371:SF0">
    <property type="entry name" value="SEC-INDEPENDENT PROTEIN TRANSLOCASE PROTEIN TATC, CHLOROPLASTIC-RELATED"/>
    <property type="match status" value="1"/>
</dbReference>
<evidence type="ECO:0000313" key="9">
    <source>
        <dbReference type="Proteomes" id="UP001589667"/>
    </source>
</evidence>
<name>A0ABV5SUZ1_9MICO</name>
<keyword evidence="5" id="KW-0811">Translocation</keyword>
<dbReference type="RefSeq" id="WP_376864517.1">
    <property type="nucleotide sequence ID" value="NZ_JBHMBL010000040.1"/>
</dbReference>
<evidence type="ECO:0000256" key="5">
    <source>
        <dbReference type="ARBA" id="ARBA00023010"/>
    </source>
</evidence>
<evidence type="ECO:0000256" key="2">
    <source>
        <dbReference type="ARBA" id="ARBA00022692"/>
    </source>
</evidence>
<keyword evidence="6 7" id="KW-0472">Membrane</keyword>
<feature type="transmembrane region" description="Helical" evidence="7">
    <location>
        <begin position="59"/>
        <end position="80"/>
    </location>
</feature>
<protein>
    <submittedName>
        <fullName evidence="8">Twin-arginine translocase subunit TatC</fullName>
    </submittedName>
</protein>
<gene>
    <name evidence="8" type="ORF">ACFFQV_18040</name>
</gene>
<organism evidence="8 9">
    <name type="scientific">Agromyces lapidis</name>
    <dbReference type="NCBI Taxonomy" id="279574"/>
    <lineage>
        <taxon>Bacteria</taxon>
        <taxon>Bacillati</taxon>
        <taxon>Actinomycetota</taxon>
        <taxon>Actinomycetes</taxon>
        <taxon>Micrococcales</taxon>
        <taxon>Microbacteriaceae</taxon>
        <taxon>Agromyces</taxon>
    </lineage>
</organism>
<dbReference type="PANTHER" id="PTHR30371">
    <property type="entry name" value="SEC-INDEPENDENT PROTEIN TRANSLOCASE PROTEIN TATC"/>
    <property type="match status" value="1"/>
</dbReference>
<keyword evidence="3" id="KW-0653">Protein transport</keyword>
<dbReference type="Pfam" id="PF00902">
    <property type="entry name" value="TatC"/>
    <property type="match status" value="1"/>
</dbReference>
<dbReference type="Gene3D" id="3.40.50.150">
    <property type="entry name" value="Vaccinia Virus protein VP39"/>
    <property type="match status" value="1"/>
</dbReference>
<accession>A0ABV5SUZ1</accession>
<keyword evidence="2 7" id="KW-0812">Transmembrane</keyword>
<keyword evidence="3" id="KW-0813">Transport</keyword>
<evidence type="ECO:0000256" key="7">
    <source>
        <dbReference type="SAM" id="Phobius"/>
    </source>
</evidence>
<dbReference type="Proteomes" id="UP001589667">
    <property type="component" value="Unassembled WGS sequence"/>
</dbReference>
<dbReference type="InterPro" id="IPR008884">
    <property type="entry name" value="TylF_MeTrfase"/>
</dbReference>
<sequence length="161" mass="17687">MIAAIGLVVGMVIAFIVTEPVIRLITIPIIDVAALRGDTVDVQVMFTTVTSPFDLRIRIALAIGLLLSAPVWLWQVWAFIMPGLTRKEIGYTVGFVNEVPGPEGELHVKISKPEGMPKALEVVRNNFPRYGLLDEQVRFLPGWFADTLPAAPVSELAVLRL</sequence>
<keyword evidence="9" id="KW-1185">Reference proteome</keyword>
<evidence type="ECO:0000256" key="6">
    <source>
        <dbReference type="ARBA" id="ARBA00023136"/>
    </source>
</evidence>